<dbReference type="InterPro" id="IPR027417">
    <property type="entry name" value="P-loop_NTPase"/>
</dbReference>
<keyword evidence="17" id="KW-1185">Reference proteome</keyword>
<dbReference type="InterPro" id="IPR014014">
    <property type="entry name" value="RNA_helicase_DEAD_Q_motif"/>
</dbReference>
<dbReference type="CDD" id="cd17940">
    <property type="entry name" value="DEADc_DDX6"/>
    <property type="match status" value="1"/>
</dbReference>
<dbReference type="EMBL" id="AABL01000509">
    <property type="protein sequence ID" value="EAA21264.1"/>
    <property type="molecule type" value="Genomic_DNA"/>
</dbReference>
<evidence type="ECO:0000256" key="8">
    <source>
        <dbReference type="ARBA" id="ARBA00022884"/>
    </source>
</evidence>
<feature type="short sequence motif" description="Q motif" evidence="11">
    <location>
        <begin position="97"/>
        <end position="125"/>
    </location>
</feature>
<evidence type="ECO:0000313" key="16">
    <source>
        <dbReference type="EMBL" id="EAA21264.1"/>
    </source>
</evidence>
<dbReference type="FunFam" id="3.40.50.300:FF:000364">
    <property type="entry name" value="ATP-dependent RNA helicase DDX6"/>
    <property type="match status" value="1"/>
</dbReference>
<dbReference type="PROSITE" id="PS51194">
    <property type="entry name" value="HELICASE_CTER"/>
    <property type="match status" value="1"/>
</dbReference>
<dbReference type="AlphaFoldDB" id="Q7PDT0"/>
<dbReference type="InterPro" id="IPR000629">
    <property type="entry name" value="RNA-helicase_DEAD-box_CS"/>
</dbReference>
<evidence type="ECO:0000256" key="5">
    <source>
        <dbReference type="ARBA" id="ARBA00022801"/>
    </source>
</evidence>
<keyword evidence="8" id="KW-0694">RNA-binding</keyword>
<dbReference type="GO" id="GO:0003724">
    <property type="term" value="F:RNA helicase activity"/>
    <property type="evidence" value="ECO:0007669"/>
    <property type="project" value="UniProtKB-EC"/>
</dbReference>
<evidence type="ECO:0000256" key="7">
    <source>
        <dbReference type="ARBA" id="ARBA00022840"/>
    </source>
</evidence>
<comment type="subcellular location">
    <subcellularLocation>
        <location evidence="1">Cytoplasm</location>
        <location evidence="1">P-body</location>
    </subcellularLocation>
</comment>
<evidence type="ECO:0000259" key="14">
    <source>
        <dbReference type="PROSITE" id="PS51194"/>
    </source>
</evidence>
<dbReference type="InterPro" id="IPR014001">
    <property type="entry name" value="Helicase_ATP-bd"/>
</dbReference>
<feature type="domain" description="Helicase C-terminal" evidence="14">
    <location>
        <begin position="315"/>
        <end position="475"/>
    </location>
</feature>
<dbReference type="PROSITE" id="PS51195">
    <property type="entry name" value="Q_MOTIF"/>
    <property type="match status" value="1"/>
</dbReference>
<feature type="domain" description="Helicase ATP-binding" evidence="13">
    <location>
        <begin position="128"/>
        <end position="305"/>
    </location>
</feature>
<evidence type="ECO:0000256" key="9">
    <source>
        <dbReference type="ARBA" id="ARBA00038316"/>
    </source>
</evidence>
<dbReference type="GO" id="GO:0003723">
    <property type="term" value="F:RNA binding"/>
    <property type="evidence" value="ECO:0007669"/>
    <property type="project" value="UniProtKB-KW"/>
</dbReference>
<evidence type="ECO:0000256" key="6">
    <source>
        <dbReference type="ARBA" id="ARBA00022806"/>
    </source>
</evidence>
<keyword evidence="5 12" id="KW-0378">Hydrolase</keyword>
<comment type="catalytic activity">
    <reaction evidence="10">
        <text>ATP + H2O = ADP + phosphate + H(+)</text>
        <dbReference type="Rhea" id="RHEA:13065"/>
        <dbReference type="ChEBI" id="CHEBI:15377"/>
        <dbReference type="ChEBI" id="CHEBI:15378"/>
        <dbReference type="ChEBI" id="CHEBI:30616"/>
        <dbReference type="ChEBI" id="CHEBI:43474"/>
        <dbReference type="ChEBI" id="CHEBI:456216"/>
        <dbReference type="EC" id="3.6.4.13"/>
    </reaction>
</comment>
<dbReference type="Pfam" id="PF00270">
    <property type="entry name" value="DEAD"/>
    <property type="match status" value="1"/>
</dbReference>
<dbReference type="GO" id="GO:0005524">
    <property type="term" value="F:ATP binding"/>
    <property type="evidence" value="ECO:0007669"/>
    <property type="project" value="UniProtKB-KW"/>
</dbReference>
<dbReference type="PANTHER" id="PTHR47960">
    <property type="entry name" value="DEAD-BOX ATP-DEPENDENT RNA HELICASE 50"/>
    <property type="match status" value="1"/>
</dbReference>
<evidence type="ECO:0000256" key="2">
    <source>
        <dbReference type="ARBA" id="ARBA00012552"/>
    </source>
</evidence>
<comment type="caution">
    <text evidence="16">The sequence shown here is derived from an EMBL/GenBank/DDBJ whole genome shotgun (WGS) entry which is preliminary data.</text>
</comment>
<keyword evidence="7 12" id="KW-0067">ATP-binding</keyword>
<dbReference type="FunFam" id="3.40.50.300:FF:000114">
    <property type="entry name" value="ATP-dependent RNA helicase DDX6"/>
    <property type="match status" value="1"/>
</dbReference>
<dbReference type="Proteomes" id="UP000008553">
    <property type="component" value="Unassembled WGS sequence"/>
</dbReference>
<dbReference type="Gene3D" id="3.40.50.300">
    <property type="entry name" value="P-loop containing nucleotide triphosphate hydrolases"/>
    <property type="match status" value="2"/>
</dbReference>
<evidence type="ECO:0000256" key="12">
    <source>
        <dbReference type="RuleBase" id="RU000492"/>
    </source>
</evidence>
<dbReference type="SMART" id="SM00487">
    <property type="entry name" value="DEXDc"/>
    <property type="match status" value="1"/>
</dbReference>
<evidence type="ECO:0000256" key="4">
    <source>
        <dbReference type="ARBA" id="ARBA00022741"/>
    </source>
</evidence>
<keyword evidence="3" id="KW-0963">Cytoplasm</keyword>
<dbReference type="InParanoid" id="Q7PDT0"/>
<evidence type="ECO:0000256" key="1">
    <source>
        <dbReference type="ARBA" id="ARBA00004201"/>
    </source>
</evidence>
<dbReference type="InterPro" id="IPR001650">
    <property type="entry name" value="Helicase_C-like"/>
</dbReference>
<sequence>MYIPSPCFSYFFLLFPFSTNEINSYSIYTYIYTIHTKMSYKTNCVASNANTNALNNSNNLNKIEDNVIFDEAWKKKILEPLKDPRYKTEDVTKTKGNEFEDYFLKRELLMGIFEKGYEKPSPIQEESIPVALAGKNILARAKNGTGKTAAFAIPLLEKCNTHKNFIQGKTIQKISLILVPTRELALQTSAMIKELGKHMKIQCMVTTGGTSLREDIMRLYNAVHILCGTPGRILDLANKDVANLSGCHIMVMDEADKLLSPEFQPIVEELMKFLPKEKQILMYSATFPVTVKEFRQIYLSDAHEINLMDELTLKGITQYYAFVKERQKVHCLNTLFAKLQINQAIIFCNSITRVELLAKKITELGYSSFYIHARMSQTHRNRVFHDFRNGACRCLVSSDLFTRGIDIQSVNVVINFDFPKNSETYLHRIGRSGRYGHLGLAINLITYEDRFNLYKIELELGTEIQPIPNEIDPSIYT</sequence>
<evidence type="ECO:0000256" key="11">
    <source>
        <dbReference type="PROSITE-ProRule" id="PRU00552"/>
    </source>
</evidence>
<keyword evidence="6 12" id="KW-0347">Helicase</keyword>
<dbReference type="PROSITE" id="PS00039">
    <property type="entry name" value="DEAD_ATP_HELICASE"/>
    <property type="match status" value="1"/>
</dbReference>
<gene>
    <name evidence="16" type="ORF">PY01870</name>
</gene>
<name>Q7PDT0_PLAYO</name>
<protein>
    <recommendedName>
        <fullName evidence="2">RNA helicase</fullName>
        <ecNumber evidence="2">3.6.4.13</ecNumber>
    </recommendedName>
</protein>
<dbReference type="GO" id="GO:0000932">
    <property type="term" value="C:P-body"/>
    <property type="evidence" value="ECO:0007669"/>
    <property type="project" value="UniProtKB-SubCell"/>
</dbReference>
<dbReference type="Pfam" id="PF00271">
    <property type="entry name" value="Helicase_C"/>
    <property type="match status" value="1"/>
</dbReference>
<dbReference type="GO" id="GO:0016787">
    <property type="term" value="F:hydrolase activity"/>
    <property type="evidence" value="ECO:0007669"/>
    <property type="project" value="UniProtKB-KW"/>
</dbReference>
<proteinExistence type="inferred from homology"/>
<dbReference type="STRING" id="73239.Q7PDT0"/>
<comment type="similarity">
    <text evidence="9">Belongs to the DEAD box helicase family. DDX6/DHH1 subfamily.</text>
</comment>
<dbReference type="PROSITE" id="PS51192">
    <property type="entry name" value="HELICASE_ATP_BIND_1"/>
    <property type="match status" value="1"/>
</dbReference>
<organism evidence="16 17">
    <name type="scientific">Plasmodium yoelii yoelii</name>
    <dbReference type="NCBI Taxonomy" id="73239"/>
    <lineage>
        <taxon>Eukaryota</taxon>
        <taxon>Sar</taxon>
        <taxon>Alveolata</taxon>
        <taxon>Apicomplexa</taxon>
        <taxon>Aconoidasida</taxon>
        <taxon>Haemosporida</taxon>
        <taxon>Plasmodiidae</taxon>
        <taxon>Plasmodium</taxon>
        <taxon>Plasmodium (Vinckeia)</taxon>
    </lineage>
</organism>
<evidence type="ECO:0000313" key="17">
    <source>
        <dbReference type="Proteomes" id="UP000008553"/>
    </source>
</evidence>
<keyword evidence="4 12" id="KW-0547">Nucleotide-binding</keyword>
<dbReference type="InterPro" id="IPR011545">
    <property type="entry name" value="DEAD/DEAH_box_helicase_dom"/>
</dbReference>
<evidence type="ECO:0000256" key="10">
    <source>
        <dbReference type="ARBA" id="ARBA00047984"/>
    </source>
</evidence>
<dbReference type="FunCoup" id="Q7PDT0">
    <property type="interactions" value="561"/>
</dbReference>
<evidence type="ECO:0000259" key="15">
    <source>
        <dbReference type="PROSITE" id="PS51195"/>
    </source>
</evidence>
<dbReference type="PaxDb" id="73239-Q7PDT0"/>
<evidence type="ECO:0000259" key="13">
    <source>
        <dbReference type="PROSITE" id="PS51192"/>
    </source>
</evidence>
<dbReference type="EC" id="3.6.4.13" evidence="2"/>
<reference evidence="16 17" key="1">
    <citation type="journal article" date="2002" name="Nature">
        <title>Genome sequence and comparative analysis of the model rodent malaria parasite Plasmodium yoelii yoelii.</title>
        <authorList>
            <person name="Carlton J.M."/>
            <person name="Angiuoli S.V."/>
            <person name="Suh B.B."/>
            <person name="Kooij T.W."/>
            <person name="Pertea M."/>
            <person name="Silva J.C."/>
            <person name="Ermolaeva M.D."/>
            <person name="Allen J.E."/>
            <person name="Selengut J.D."/>
            <person name="Koo H.L."/>
            <person name="Peterson J.D."/>
            <person name="Pop M."/>
            <person name="Kosack D.S."/>
            <person name="Shumway M.F."/>
            <person name="Bidwell S.L."/>
            <person name="Shallom S.J."/>
            <person name="van Aken S.E."/>
            <person name="Riedmuller S.B."/>
            <person name="Feldblyum T.V."/>
            <person name="Cho J.K."/>
            <person name="Quackenbush J."/>
            <person name="Sedegah M."/>
            <person name="Shoaibi A."/>
            <person name="Cummings L.M."/>
            <person name="Florens L."/>
            <person name="Yates J.R."/>
            <person name="Raine J.D."/>
            <person name="Sinden R.E."/>
            <person name="Harris M.A."/>
            <person name="Cunningham D.A."/>
            <person name="Preiser P.R."/>
            <person name="Bergman L.W."/>
            <person name="Vaidya A.B."/>
            <person name="van Lin L.H."/>
            <person name="Janse C.J."/>
            <person name="Waters A.P."/>
            <person name="Smith H.O."/>
            <person name="White O.R."/>
            <person name="Salzberg S.L."/>
            <person name="Venter J.C."/>
            <person name="Fraser C.M."/>
            <person name="Hoffman S.L."/>
            <person name="Gardner M.J."/>
            <person name="Carucci D.J."/>
        </authorList>
    </citation>
    <scope>NUCLEOTIDE SEQUENCE [LARGE SCALE GENOMIC DNA]</scope>
    <source>
        <strain evidence="16 17">17XNL</strain>
    </source>
</reference>
<dbReference type="SMART" id="SM00490">
    <property type="entry name" value="HELICc"/>
    <property type="match status" value="1"/>
</dbReference>
<dbReference type="SUPFAM" id="SSF52540">
    <property type="entry name" value="P-loop containing nucleoside triphosphate hydrolases"/>
    <property type="match status" value="1"/>
</dbReference>
<dbReference type="CDD" id="cd18787">
    <property type="entry name" value="SF2_C_DEAD"/>
    <property type="match status" value="1"/>
</dbReference>
<feature type="domain" description="DEAD-box RNA helicase Q" evidence="15">
    <location>
        <begin position="97"/>
        <end position="125"/>
    </location>
</feature>
<accession>Q7PDT0</accession>
<evidence type="ECO:0000256" key="3">
    <source>
        <dbReference type="ARBA" id="ARBA00022490"/>
    </source>
</evidence>